<keyword evidence="11" id="KW-0482">Metalloprotease</keyword>
<evidence type="ECO:0000256" key="10">
    <source>
        <dbReference type="ARBA" id="ARBA00022946"/>
    </source>
</evidence>
<dbReference type="Pfam" id="PF05193">
    <property type="entry name" value="Peptidase_M16_C"/>
    <property type="match status" value="1"/>
</dbReference>
<dbReference type="InterPro" id="IPR050361">
    <property type="entry name" value="MPP/UQCRC_Complex"/>
</dbReference>
<comment type="similarity">
    <text evidence="4 14">Belongs to the peptidase M16 family.</text>
</comment>
<comment type="catalytic activity">
    <reaction evidence="1">
        <text>Release of N-terminal transit peptides from precursor proteins imported into the mitochondrion, typically with Arg in position P2.</text>
        <dbReference type="EC" id="3.4.24.64"/>
    </reaction>
</comment>
<dbReference type="Gene3D" id="3.30.830.10">
    <property type="entry name" value="Metalloenzyme, LuxS/M16 peptidase-like"/>
    <property type="match status" value="2"/>
</dbReference>
<dbReference type="InterPro" id="IPR007863">
    <property type="entry name" value="Peptidase_M16_C"/>
</dbReference>
<dbReference type="GO" id="GO:0005759">
    <property type="term" value="C:mitochondrial matrix"/>
    <property type="evidence" value="ECO:0007669"/>
    <property type="project" value="UniProtKB-ARBA"/>
</dbReference>
<evidence type="ECO:0000256" key="12">
    <source>
        <dbReference type="ARBA" id="ARBA00023128"/>
    </source>
</evidence>
<evidence type="ECO:0000313" key="17">
    <source>
        <dbReference type="EMBL" id="GMI03620.1"/>
    </source>
</evidence>
<feature type="domain" description="Peptidase M16 N-terminal" evidence="15">
    <location>
        <begin position="48"/>
        <end position="196"/>
    </location>
</feature>
<evidence type="ECO:0000256" key="2">
    <source>
        <dbReference type="ARBA" id="ARBA00001947"/>
    </source>
</evidence>
<feature type="domain" description="Peptidase M16 C-terminal" evidence="16">
    <location>
        <begin position="201"/>
        <end position="385"/>
    </location>
</feature>
<evidence type="ECO:0000256" key="3">
    <source>
        <dbReference type="ARBA" id="ARBA00004173"/>
    </source>
</evidence>
<comment type="subcellular location">
    <subcellularLocation>
        <location evidence="3">Mitochondrion</location>
    </subcellularLocation>
</comment>
<dbReference type="GO" id="GO:0004222">
    <property type="term" value="F:metalloendopeptidase activity"/>
    <property type="evidence" value="ECO:0007669"/>
    <property type="project" value="UniProtKB-EC"/>
</dbReference>
<dbReference type="AlphaFoldDB" id="A0A9W7C635"/>
<dbReference type="PANTHER" id="PTHR11851:SF149">
    <property type="entry name" value="GH01077P"/>
    <property type="match status" value="1"/>
</dbReference>
<dbReference type="InterPro" id="IPR001431">
    <property type="entry name" value="Pept_M16_Zn_BS"/>
</dbReference>
<evidence type="ECO:0000256" key="14">
    <source>
        <dbReference type="RuleBase" id="RU004447"/>
    </source>
</evidence>
<keyword evidence="8" id="KW-0378">Hydrolase</keyword>
<keyword evidence="18" id="KW-1185">Reference proteome</keyword>
<dbReference type="SUPFAM" id="SSF63411">
    <property type="entry name" value="LuxS/MPP-like metallohydrolase"/>
    <property type="match status" value="2"/>
</dbReference>
<keyword evidence="12" id="KW-0496">Mitochondrion</keyword>
<comment type="caution">
    <text evidence="17">The sequence shown here is derived from an EMBL/GenBank/DDBJ whole genome shotgun (WGS) entry which is preliminary data.</text>
</comment>
<keyword evidence="9" id="KW-0862">Zinc</keyword>
<dbReference type="GO" id="GO:0006508">
    <property type="term" value="P:proteolysis"/>
    <property type="evidence" value="ECO:0007669"/>
    <property type="project" value="UniProtKB-KW"/>
</dbReference>
<dbReference type="FunFam" id="3.30.830.10:FF:000001">
    <property type="entry name" value="Mitochondrial-processing peptidase subunit beta, mitochondrial"/>
    <property type="match status" value="1"/>
</dbReference>
<organism evidence="17 18">
    <name type="scientific">Triparma laevis f. longispina</name>
    <dbReference type="NCBI Taxonomy" id="1714387"/>
    <lineage>
        <taxon>Eukaryota</taxon>
        <taxon>Sar</taxon>
        <taxon>Stramenopiles</taxon>
        <taxon>Ochrophyta</taxon>
        <taxon>Bolidophyceae</taxon>
        <taxon>Parmales</taxon>
        <taxon>Triparmaceae</taxon>
        <taxon>Triparma</taxon>
    </lineage>
</organism>
<gene>
    <name evidence="17" type="ORF">TrLO_g10706</name>
</gene>
<keyword evidence="6" id="KW-0645">Protease</keyword>
<evidence type="ECO:0000259" key="16">
    <source>
        <dbReference type="Pfam" id="PF05193"/>
    </source>
</evidence>
<evidence type="ECO:0000256" key="5">
    <source>
        <dbReference type="ARBA" id="ARBA00012299"/>
    </source>
</evidence>
<dbReference type="EMBL" id="BRXW01000060">
    <property type="protein sequence ID" value="GMI03620.1"/>
    <property type="molecule type" value="Genomic_DNA"/>
</dbReference>
<dbReference type="PANTHER" id="PTHR11851">
    <property type="entry name" value="METALLOPROTEASE"/>
    <property type="match status" value="1"/>
</dbReference>
<evidence type="ECO:0000256" key="1">
    <source>
        <dbReference type="ARBA" id="ARBA00001098"/>
    </source>
</evidence>
<evidence type="ECO:0000256" key="13">
    <source>
        <dbReference type="ARBA" id="ARBA00031018"/>
    </source>
</evidence>
<comment type="cofactor">
    <cofactor evidence="2">
        <name>Zn(2+)</name>
        <dbReference type="ChEBI" id="CHEBI:29105"/>
    </cofactor>
</comment>
<dbReference type="OrthoDB" id="10251424at2759"/>
<evidence type="ECO:0000259" key="15">
    <source>
        <dbReference type="Pfam" id="PF00675"/>
    </source>
</evidence>
<evidence type="ECO:0000256" key="8">
    <source>
        <dbReference type="ARBA" id="ARBA00022801"/>
    </source>
</evidence>
<dbReference type="InterPro" id="IPR011249">
    <property type="entry name" value="Metalloenz_LuxS/M16"/>
</dbReference>
<evidence type="ECO:0000256" key="11">
    <source>
        <dbReference type="ARBA" id="ARBA00023049"/>
    </source>
</evidence>
<dbReference type="InterPro" id="IPR011765">
    <property type="entry name" value="Pept_M16_N"/>
</dbReference>
<proteinExistence type="inferred from homology"/>
<keyword evidence="7" id="KW-0479">Metal-binding</keyword>
<evidence type="ECO:0000313" key="18">
    <source>
        <dbReference type="Proteomes" id="UP001165122"/>
    </source>
</evidence>
<evidence type="ECO:0000256" key="6">
    <source>
        <dbReference type="ARBA" id="ARBA00022670"/>
    </source>
</evidence>
<dbReference type="FunFam" id="3.30.830.10:FF:000002">
    <property type="entry name" value="Mitochondrial-processing peptidase subunit beta"/>
    <property type="match status" value="1"/>
</dbReference>
<dbReference type="EC" id="3.4.24.64" evidence="5"/>
<keyword evidence="10" id="KW-0809">Transit peptide</keyword>
<protein>
    <recommendedName>
        <fullName evidence="5">mitochondrial processing peptidase</fullName>
        <ecNumber evidence="5">3.4.24.64</ecNumber>
    </recommendedName>
    <alternativeName>
        <fullName evidence="13">Beta-MPP</fullName>
    </alternativeName>
</protein>
<evidence type="ECO:0000256" key="7">
    <source>
        <dbReference type="ARBA" id="ARBA00022723"/>
    </source>
</evidence>
<reference evidence="18" key="1">
    <citation type="journal article" date="2023" name="Commun. Biol.">
        <title>Genome analysis of Parmales, the sister group of diatoms, reveals the evolutionary specialization of diatoms from phago-mixotrophs to photoautotrophs.</title>
        <authorList>
            <person name="Ban H."/>
            <person name="Sato S."/>
            <person name="Yoshikawa S."/>
            <person name="Yamada K."/>
            <person name="Nakamura Y."/>
            <person name="Ichinomiya M."/>
            <person name="Sato N."/>
            <person name="Blanc-Mathieu R."/>
            <person name="Endo H."/>
            <person name="Kuwata A."/>
            <person name="Ogata H."/>
        </authorList>
    </citation>
    <scope>NUCLEOTIDE SEQUENCE [LARGE SCALE GENOMIC DNA]</scope>
    <source>
        <strain evidence="18">NIES 3700</strain>
    </source>
</reference>
<evidence type="ECO:0000256" key="9">
    <source>
        <dbReference type="ARBA" id="ARBA00022833"/>
    </source>
</evidence>
<dbReference type="Proteomes" id="UP001165122">
    <property type="component" value="Unassembled WGS sequence"/>
</dbReference>
<dbReference type="Pfam" id="PF00675">
    <property type="entry name" value="Peptidase_M16"/>
    <property type="match status" value="1"/>
</dbReference>
<dbReference type="GO" id="GO:0046872">
    <property type="term" value="F:metal ion binding"/>
    <property type="evidence" value="ECO:0007669"/>
    <property type="project" value="UniProtKB-KW"/>
</dbReference>
<sequence>MLSRISSRVALQAGRRTFGAPAAALPAYPDYVLNAPSTSVTTLDGGLRVASETTIGSETATVGVFIDAGSRFETEKNNGAAHFLEHMAFKGTTKRTQQQLEVEIENMGGHLNAYTSREQTVYFAKVFKKDVPKAVEILGDILLDSKLDEAAIDRERDVILREMEEVNKNQEELILDHLHETAFQGTGLGRTILGPEENIRSLTRSDLKNYIDTHYVAPKMVVAGAGAIDHDELCNVVGDVFGSRVKGGSAVDFPIEPAIFTGSDKRVRFDSDDKAHVALAFQGAGWTSEYTFPLMVMQSILGSWDRTSGSGRNIASKFGQEVAEHELAHSFMTFNTAYKDTGLFGIYAVAPDNKLEDLMWYMTSNLVRIVHKTTDEEVERAKTQLKANMLMTLDGHANVAEDIGRQLLTYGRRLSLAETFARIDAITADDVKATAAHVVNDQDHALAAIGPIHGLPDYNWIRRRSYWLRA</sequence>
<name>A0A9W7C635_9STRA</name>
<dbReference type="PROSITE" id="PS00143">
    <property type="entry name" value="INSULINASE"/>
    <property type="match status" value="1"/>
</dbReference>
<accession>A0A9W7C635</accession>
<evidence type="ECO:0000256" key="4">
    <source>
        <dbReference type="ARBA" id="ARBA00007261"/>
    </source>
</evidence>